<dbReference type="AlphaFoldDB" id="A0A0K8MHM2"/>
<sequence>MSKKNQSFGVSLVTKDDQIQVLVDNQPIGKIEQNQGSYTGVLGKQVVIATAQSTDEALQAILASFNLYH</sequence>
<dbReference type="STRING" id="157463.GCA_001047075_00321"/>
<accession>A0A0K8MHM2</accession>
<dbReference type="Pfam" id="PF11184">
    <property type="entry name" value="DUF2969"/>
    <property type="match status" value="1"/>
</dbReference>
<dbReference type="EMBL" id="DF967986">
    <property type="protein sequence ID" value="GAO99389.1"/>
    <property type="molecule type" value="Genomic_DNA"/>
</dbReference>
<evidence type="ECO:0000313" key="1">
    <source>
        <dbReference type="EMBL" id="GAO99389.1"/>
    </source>
</evidence>
<dbReference type="Proteomes" id="UP000253891">
    <property type="component" value="Unassembled WGS sequence"/>
</dbReference>
<name>A0A0K8MHM2_9LACO</name>
<keyword evidence="2" id="KW-1185">Reference proteome</keyword>
<dbReference type="OrthoDB" id="2298315at2"/>
<protein>
    <recommendedName>
        <fullName evidence="3">DUF2969 domain-containing protein</fullName>
    </recommendedName>
</protein>
<evidence type="ECO:0008006" key="3">
    <source>
        <dbReference type="Google" id="ProtNLM"/>
    </source>
</evidence>
<proteinExistence type="predicted"/>
<organism evidence="1 2">
    <name type="scientific">Fructobacillus ficulneus</name>
    <dbReference type="NCBI Taxonomy" id="157463"/>
    <lineage>
        <taxon>Bacteria</taxon>
        <taxon>Bacillati</taxon>
        <taxon>Bacillota</taxon>
        <taxon>Bacilli</taxon>
        <taxon>Lactobacillales</taxon>
        <taxon>Lactobacillaceae</taxon>
        <taxon>Fructobacillus</taxon>
    </lineage>
</organism>
<reference evidence="1 2" key="1">
    <citation type="journal article" date="2015" name="BMC Genomics">
        <title>Comparative genomics of Fructobacillus spp. and Leuconostoc spp. reveals niche-specific evolution of Fructobacillus spp.</title>
        <authorList>
            <person name="Endo A."/>
            <person name="Tanizawa Y."/>
            <person name="Tanaka N."/>
            <person name="Maeno S."/>
            <person name="Kumar H."/>
            <person name="Shiwa Y."/>
            <person name="Okada S."/>
            <person name="Yoshikawa H."/>
            <person name="Dicks L."/>
            <person name="Nakagawa J."/>
            <person name="Arita M."/>
        </authorList>
    </citation>
    <scope>NUCLEOTIDE SEQUENCE [LARGE SCALE GENOMIC DNA]</scope>
    <source>
        <strain evidence="1 2">JCM 12225</strain>
    </source>
</reference>
<gene>
    <name evidence="1" type="ORF">FFIC_092220</name>
</gene>
<dbReference type="RefSeq" id="WP_061992808.1">
    <property type="nucleotide sequence ID" value="NZ_DF967986.1"/>
</dbReference>
<dbReference type="InterPro" id="IPR021351">
    <property type="entry name" value="DUF2969"/>
</dbReference>
<evidence type="ECO:0000313" key="2">
    <source>
        <dbReference type="Proteomes" id="UP000253891"/>
    </source>
</evidence>